<proteinExistence type="predicted"/>
<organism evidence="1 2">
    <name type="scientific">Phaeocystidibacter marisrubri</name>
    <dbReference type="NCBI Taxonomy" id="1577780"/>
    <lineage>
        <taxon>Bacteria</taxon>
        <taxon>Pseudomonadati</taxon>
        <taxon>Bacteroidota</taxon>
        <taxon>Flavobacteriia</taxon>
        <taxon>Flavobacteriales</taxon>
        <taxon>Phaeocystidibacteraceae</taxon>
        <taxon>Phaeocystidibacter</taxon>
    </lineage>
</organism>
<name>A0A6L3ZKC5_9FLAO</name>
<accession>A0A6L3ZKC5</accession>
<keyword evidence="2" id="KW-1185">Reference proteome</keyword>
<dbReference type="EMBL" id="WBVQ01000001">
    <property type="protein sequence ID" value="KAB2817885.1"/>
    <property type="molecule type" value="Genomic_DNA"/>
</dbReference>
<evidence type="ECO:0000313" key="2">
    <source>
        <dbReference type="Proteomes" id="UP000484164"/>
    </source>
</evidence>
<gene>
    <name evidence="1" type="ORF">F8C82_05635</name>
</gene>
<dbReference type="AlphaFoldDB" id="A0A6L3ZKC5"/>
<dbReference type="Proteomes" id="UP000484164">
    <property type="component" value="Unassembled WGS sequence"/>
</dbReference>
<dbReference type="OrthoDB" id="9834087at2"/>
<protein>
    <submittedName>
        <fullName evidence="1">Uncharacterized protein</fullName>
    </submittedName>
</protein>
<reference evidence="1 2" key="1">
    <citation type="submission" date="2019-10" db="EMBL/GenBank/DDBJ databases">
        <title>Genome sequence of Phaeocystidibacter marisrubri JCM30614 (type strain).</title>
        <authorList>
            <person name="Bowman J.P."/>
        </authorList>
    </citation>
    <scope>NUCLEOTIDE SEQUENCE [LARGE SCALE GENOMIC DNA]</scope>
    <source>
        <strain evidence="1 2">JCM 30614</strain>
    </source>
</reference>
<dbReference type="RefSeq" id="WP_151692573.1">
    <property type="nucleotide sequence ID" value="NZ_BMGX01000002.1"/>
</dbReference>
<comment type="caution">
    <text evidence="1">The sequence shown here is derived from an EMBL/GenBank/DDBJ whole genome shotgun (WGS) entry which is preliminary data.</text>
</comment>
<sequence length="230" mass="26706">MKRETNANHDAHWTAMMGFDWMLETPSLLFNELDESESVEFRDGFERLQKIDGALCLHSFLKQNHFITSYPSICPSHPLKCDLREVTTWNDKKIEHTIHLDIPNFGELSAFCPDYWWRSNEYKKHVVELGLAGMVYQVKPEQKTCRVARLREKNDDGTSYIFTGATLDNIEPAESFYHKGWLATMELHPEDTSPLIVRVWIHKKNIPTPPETGILYSGEIWLHASLLDKS</sequence>
<evidence type="ECO:0000313" key="1">
    <source>
        <dbReference type="EMBL" id="KAB2817885.1"/>
    </source>
</evidence>